<dbReference type="InterPro" id="IPR049245">
    <property type="entry name" value="DUF6880"/>
</dbReference>
<dbReference type="AlphaFoldDB" id="A0A3S2UL79"/>
<proteinExistence type="predicted"/>
<organism evidence="1 2">
    <name type="scientific">Rubrivivax albus</name>
    <dbReference type="NCBI Taxonomy" id="2499835"/>
    <lineage>
        <taxon>Bacteria</taxon>
        <taxon>Pseudomonadati</taxon>
        <taxon>Pseudomonadota</taxon>
        <taxon>Betaproteobacteria</taxon>
        <taxon>Burkholderiales</taxon>
        <taxon>Sphaerotilaceae</taxon>
        <taxon>Rubrivivax</taxon>
    </lineage>
</organism>
<dbReference type="RefSeq" id="WP_128201315.1">
    <property type="nucleotide sequence ID" value="NZ_SACT01000012.1"/>
</dbReference>
<dbReference type="Pfam" id="PF21810">
    <property type="entry name" value="DUF6880"/>
    <property type="match status" value="2"/>
</dbReference>
<protein>
    <submittedName>
        <fullName evidence="1">Uncharacterized protein</fullName>
    </submittedName>
</protein>
<gene>
    <name evidence="1" type="ORF">ENE75_23560</name>
</gene>
<evidence type="ECO:0000313" key="2">
    <source>
        <dbReference type="Proteomes" id="UP000288178"/>
    </source>
</evidence>
<name>A0A3S2UL79_9BURK</name>
<keyword evidence="2" id="KW-1185">Reference proteome</keyword>
<evidence type="ECO:0000313" key="1">
    <source>
        <dbReference type="EMBL" id="RVT48018.1"/>
    </source>
</evidence>
<sequence length="471" mass="52513">MPTRKEDLDAFIRRQSADTLASLLLELASEHPEVQQRLARLQLADKPDRLAANFRKTLTAWRRQTRFLDYRAGIEWASDVEAWLSQIERELLPRDPMAAVALAEALIECDESVFNRADDSSGRIGDAMRSACRLWLEAAARCESPADAWPARLRRLAEADHYGAREALWLQADLLLSQAQLREMVAAFERELDAAAAAGSTAAGDHRPALGALTLLSHALRDPDIHVRATLRRCPRPNPVQKQGFVLQYLDVGRPADALPWLEDPADWHPHTRLRLLAEALKRLGQNDRSGPIQQQVFEQTLSVDDFRTWLGHLAPAAQTAAFSRARELALDHEDPVTAARLLVDIGCFAEAEQVLVAEPARITGQDYSWLVPLAKTLEAQQCWRGATAVLRALQDAILAKAYSPAYGHAARYWHQLHAIADQSPDWAPLQPHAEYVAALRQTHARKSAFWAQVAKRQGTEAGDRLDGEDA</sequence>
<dbReference type="Proteomes" id="UP000288178">
    <property type="component" value="Unassembled WGS sequence"/>
</dbReference>
<dbReference type="EMBL" id="SACT01000012">
    <property type="protein sequence ID" value="RVT48018.1"/>
    <property type="molecule type" value="Genomic_DNA"/>
</dbReference>
<comment type="caution">
    <text evidence="1">The sequence shown here is derived from an EMBL/GenBank/DDBJ whole genome shotgun (WGS) entry which is preliminary data.</text>
</comment>
<dbReference type="OrthoDB" id="7183688at2"/>
<accession>A0A3S2UL79</accession>
<reference evidence="1 2" key="1">
    <citation type="submission" date="2019-01" db="EMBL/GenBank/DDBJ databases">
        <authorList>
            <person name="Chen W.-M."/>
        </authorList>
    </citation>
    <scope>NUCLEOTIDE SEQUENCE [LARGE SCALE GENOMIC DNA]</scope>
    <source>
        <strain evidence="1 2">ICH-3</strain>
    </source>
</reference>